<dbReference type="Proteomes" id="UP000292818">
    <property type="component" value="Unassembled WGS sequence"/>
</dbReference>
<protein>
    <submittedName>
        <fullName evidence="3">Uncharacterized protein</fullName>
    </submittedName>
</protein>
<feature type="transmembrane region" description="Helical" evidence="1">
    <location>
        <begin position="124"/>
        <end position="146"/>
    </location>
</feature>
<organism evidence="3 4">
    <name type="scientific">Lactobacillus delbrueckii</name>
    <dbReference type="NCBI Taxonomy" id="1584"/>
    <lineage>
        <taxon>Bacteria</taxon>
        <taxon>Bacillati</taxon>
        <taxon>Bacillota</taxon>
        <taxon>Bacilli</taxon>
        <taxon>Lactobacillales</taxon>
        <taxon>Lactobacillaceae</taxon>
        <taxon>Lactobacillus</taxon>
    </lineage>
</organism>
<evidence type="ECO:0000313" key="4">
    <source>
        <dbReference type="Proteomes" id="UP000292818"/>
    </source>
</evidence>
<keyword evidence="1" id="KW-0472">Membrane</keyword>
<dbReference type="AlphaFoldDB" id="A0A4Q7DXI4"/>
<feature type="transmembrane region" description="Helical" evidence="1">
    <location>
        <begin position="7"/>
        <end position="27"/>
    </location>
</feature>
<dbReference type="RefSeq" id="WP_225209190.1">
    <property type="nucleotide sequence ID" value="NZ_BNHR01000021.1"/>
</dbReference>
<comment type="caution">
    <text evidence="3">The sequence shown here is derived from an EMBL/GenBank/DDBJ whole genome shotgun (WGS) entry which is preliminary data.</text>
</comment>
<feature type="transmembrane region" description="Helical" evidence="1">
    <location>
        <begin position="98"/>
        <end position="117"/>
    </location>
</feature>
<reference evidence="2 5" key="2">
    <citation type="submission" date="2023-01" db="EMBL/GenBank/DDBJ databases">
        <title>Sequencing of the bacterial strains from artisanal fermented milk Matsoni.</title>
        <authorList>
            <person name="Rozman V."/>
            <person name="Accetto T."/>
            <person name="Bogovic Matijasic B."/>
        </authorList>
    </citation>
    <scope>NUCLEOTIDE SEQUENCE [LARGE SCALE GENOMIC DNA]</scope>
    <source>
        <strain evidence="2">Lbl143</strain>
        <strain evidence="5">lbl143</strain>
    </source>
</reference>
<feature type="transmembrane region" description="Helical" evidence="1">
    <location>
        <begin position="47"/>
        <end position="65"/>
    </location>
</feature>
<sequence>MTKTERYMWLANDLLLTAAAVSLIINLVGQTASGYAFSGSHGQATELLYDAFILLVAAAALGVWLSKWLAPAAAWVIGACLLLGLVIDRAVGLYFGLTWYWTLAVVALAVSLVLASYRWRGKAVFNYWLAGILLAVSLVSCVMAWVG</sequence>
<proteinExistence type="predicted"/>
<dbReference type="EMBL" id="JAQIEV010000009">
    <property type="protein sequence ID" value="MDA3782304.1"/>
    <property type="molecule type" value="Genomic_DNA"/>
</dbReference>
<evidence type="ECO:0000313" key="3">
    <source>
        <dbReference type="EMBL" id="RZM17412.1"/>
    </source>
</evidence>
<feature type="transmembrane region" description="Helical" evidence="1">
    <location>
        <begin position="72"/>
        <end position="92"/>
    </location>
</feature>
<reference evidence="3 4" key="1">
    <citation type="submission" date="2019-01" db="EMBL/GenBank/DDBJ databases">
        <title>Colonization of the human gut by bovine bacteria present in Parmesan cheese.</title>
        <authorList>
            <person name="Lugli G.A."/>
            <person name="Milani C."/>
        </authorList>
    </citation>
    <scope>NUCLEOTIDE SEQUENCE [LARGE SCALE GENOMIC DNA]</scope>
    <source>
        <strain evidence="3 4">LDELB18P1</strain>
    </source>
</reference>
<name>A0A4Q7DXI4_9LACO</name>
<dbReference type="Proteomes" id="UP001213083">
    <property type="component" value="Unassembled WGS sequence"/>
</dbReference>
<evidence type="ECO:0000313" key="5">
    <source>
        <dbReference type="Proteomes" id="UP001213083"/>
    </source>
</evidence>
<keyword evidence="1" id="KW-1133">Transmembrane helix</keyword>
<keyword evidence="1" id="KW-0812">Transmembrane</keyword>
<evidence type="ECO:0000256" key="1">
    <source>
        <dbReference type="SAM" id="Phobius"/>
    </source>
</evidence>
<dbReference type="EMBL" id="SETJ01000009">
    <property type="protein sequence ID" value="RZM17412.1"/>
    <property type="molecule type" value="Genomic_DNA"/>
</dbReference>
<evidence type="ECO:0000313" key="2">
    <source>
        <dbReference type="EMBL" id="MDA3782304.1"/>
    </source>
</evidence>
<gene>
    <name evidence="3" type="ORF">LDELB18P1_0114</name>
    <name evidence="2" type="ORF">PF593_03935</name>
</gene>
<accession>A0A4Q7DXI4</accession>